<feature type="coiled-coil region" evidence="7">
    <location>
        <begin position="128"/>
        <end position="195"/>
    </location>
</feature>
<comment type="subcellular location">
    <subcellularLocation>
        <location evidence="1">Cell projection</location>
        <location evidence="1">Cilium</location>
    </subcellularLocation>
</comment>
<keyword evidence="11" id="KW-1185">Reference proteome</keyword>
<evidence type="ECO:0000313" key="10">
    <source>
        <dbReference type="EMBL" id="VFT83896.1"/>
    </source>
</evidence>
<evidence type="ECO:0000313" key="11">
    <source>
        <dbReference type="Proteomes" id="UP000332933"/>
    </source>
</evidence>
<evidence type="ECO:0000256" key="4">
    <source>
        <dbReference type="ARBA" id="ARBA00023054"/>
    </source>
</evidence>
<dbReference type="OrthoDB" id="166611at2759"/>
<comment type="similarity">
    <text evidence="2">Belongs to the CFAP157 family.</text>
</comment>
<feature type="compositionally biased region" description="Basic residues" evidence="8">
    <location>
        <begin position="446"/>
        <end position="458"/>
    </location>
</feature>
<evidence type="ECO:0000256" key="8">
    <source>
        <dbReference type="SAM" id="MobiDB-lite"/>
    </source>
</evidence>
<evidence type="ECO:0000313" key="9">
    <source>
        <dbReference type="EMBL" id="KAF0705787.1"/>
    </source>
</evidence>
<dbReference type="GO" id="GO:0036064">
    <property type="term" value="C:ciliary basal body"/>
    <property type="evidence" value="ECO:0007669"/>
    <property type="project" value="TreeGrafter"/>
</dbReference>
<dbReference type="Proteomes" id="UP000332933">
    <property type="component" value="Unassembled WGS sequence"/>
</dbReference>
<reference evidence="9" key="2">
    <citation type="submission" date="2019-06" db="EMBL/GenBank/DDBJ databases">
        <title>Genomics analysis of Aphanomyces spp. identifies a new class of oomycete effector associated with host adaptation.</title>
        <authorList>
            <person name="Gaulin E."/>
        </authorList>
    </citation>
    <scope>NUCLEOTIDE SEQUENCE</scope>
    <source>
        <strain evidence="9">CBS 578.67</strain>
    </source>
</reference>
<feature type="region of interest" description="Disordered" evidence="8">
    <location>
        <begin position="422"/>
        <end position="458"/>
    </location>
</feature>
<evidence type="ECO:0000256" key="1">
    <source>
        <dbReference type="ARBA" id="ARBA00004138"/>
    </source>
</evidence>
<protein>
    <recommendedName>
        <fullName evidence="3">Cilia- and flagella-associated protein 157</fullName>
    </recommendedName>
</protein>
<reference evidence="10 11" key="1">
    <citation type="submission" date="2019-03" db="EMBL/GenBank/DDBJ databases">
        <authorList>
            <person name="Gaulin E."/>
            <person name="Dumas B."/>
        </authorList>
    </citation>
    <scope>NUCLEOTIDE SEQUENCE [LARGE SCALE GENOMIC DNA]</scope>
    <source>
        <strain evidence="10">CBS 568.67</strain>
    </source>
</reference>
<dbReference type="PANTHER" id="PTHR31954">
    <property type="entry name" value="CILIA- AND FLAGELLA-ASSOCIATED PROTEIN 157"/>
    <property type="match status" value="1"/>
</dbReference>
<evidence type="ECO:0000256" key="6">
    <source>
        <dbReference type="ARBA" id="ARBA00023273"/>
    </source>
</evidence>
<dbReference type="PANTHER" id="PTHR31954:SF1">
    <property type="entry name" value="CILIA- AND FLAGELLA-ASSOCIATED PROTEIN 157"/>
    <property type="match status" value="1"/>
</dbReference>
<evidence type="ECO:0000256" key="5">
    <source>
        <dbReference type="ARBA" id="ARBA00023069"/>
    </source>
</evidence>
<sequence>MASAGSDGVESFRLAAERALRDQRVLFEMKQREEDLVRMQVENKEMKIRIKDMTTSMDANIEDRERVILYKVKRIDELQDKIARLEADESERMARAVAAVTEQLAVVTQERDVYRTKCLASDVFVKEMQAFQRIKAEMEVEMARLVAENKRIETSCAAKLREMETKGLTDMQRMKRDREEDVARTRREMEKMMIESLDGTTRRAVEENEKLTLELRYQSSKLEKMIKQNEALARDKTESRNNTDILTEMTETLSKKVKFYEKLFQYVARVSWSLQSDDTIQRHSRKMQLRERQAVEQQLQTAQAQAFATHEKAKVLFNSPVKKPPAPSSGTDSVVDTHWQEALDHHLDERHKARRGIDVVLQYNQFIHGGDVKSSDRTAAVVVVHGRGSRRGRGAAAAPHRSGRKFAPVAYSPQVIESIRLPHLVDDGAPRPHVSKAEHLESTSPPRHHRDGPHTART</sequence>
<dbReference type="EMBL" id="CAADRA010003502">
    <property type="protein sequence ID" value="VFT83896.1"/>
    <property type="molecule type" value="Genomic_DNA"/>
</dbReference>
<evidence type="ECO:0000256" key="2">
    <source>
        <dbReference type="ARBA" id="ARBA00010841"/>
    </source>
</evidence>
<organism evidence="10 11">
    <name type="scientific">Aphanomyces stellatus</name>
    <dbReference type="NCBI Taxonomy" id="120398"/>
    <lineage>
        <taxon>Eukaryota</taxon>
        <taxon>Sar</taxon>
        <taxon>Stramenopiles</taxon>
        <taxon>Oomycota</taxon>
        <taxon>Saprolegniomycetes</taxon>
        <taxon>Saprolegniales</taxon>
        <taxon>Verrucalvaceae</taxon>
        <taxon>Aphanomyces</taxon>
    </lineage>
</organism>
<accession>A0A485KGS3</accession>
<evidence type="ECO:0000256" key="7">
    <source>
        <dbReference type="SAM" id="Coils"/>
    </source>
</evidence>
<keyword evidence="5" id="KW-0969">Cilium</keyword>
<proteinExistence type="inferred from homology"/>
<dbReference type="InterPro" id="IPR038844">
    <property type="entry name" value="CFAP157"/>
</dbReference>
<feature type="compositionally biased region" description="Basic and acidic residues" evidence="8">
    <location>
        <begin position="423"/>
        <end position="441"/>
    </location>
</feature>
<gene>
    <name evidence="10" type="primary">Aste57867_6944</name>
    <name evidence="9" type="ORF">As57867_006922</name>
    <name evidence="10" type="ORF">ASTE57867_6944</name>
</gene>
<dbReference type="AlphaFoldDB" id="A0A485KGS3"/>
<dbReference type="EMBL" id="VJMH01003490">
    <property type="protein sequence ID" value="KAF0705787.1"/>
    <property type="molecule type" value="Genomic_DNA"/>
</dbReference>
<dbReference type="GO" id="GO:0008017">
    <property type="term" value="F:microtubule binding"/>
    <property type="evidence" value="ECO:0007669"/>
    <property type="project" value="TreeGrafter"/>
</dbReference>
<keyword evidence="6" id="KW-0966">Cell projection</keyword>
<evidence type="ECO:0000256" key="3">
    <source>
        <dbReference type="ARBA" id="ARBA00014087"/>
    </source>
</evidence>
<keyword evidence="4 7" id="KW-0175">Coiled coil</keyword>
<name>A0A485KGS3_9STRA</name>